<keyword evidence="2" id="KW-0677">Repeat</keyword>
<dbReference type="OrthoDB" id="1667587at2759"/>
<sequence length="419" mass="45670">MNLTRPSKTGYAAGSTTRHGHGVTTSGAGISGSTAVHPGLLFASFNQDYGCFAVGLDTGFRIYNTDPLKEKMRRDFPEGGIGQVEMLFRSNYLALVGGGKNPQFPPNKVILWDDSKHEVKARLEFKSEVRAVRMRRDRIVVVLLNKVSVYSLSVVPQLLHSFETVENEAGVVALSSDNQASILAVPGRQDGYIQVIDLNSFFTPPTRSATETPRAGRLTTPARGGSYAPTMSANVSIITAHTTRLSCLAINAEGTKLASASEKGTLVRVFHAGSGKLLNELRRGVDRAEIYSIAFSHDSTRLCVSSDKGTIHIFNLEIGAPELAARGPQYGEVTQSPIQSVGGNRQSSLSFMRELLPKYFSSEWSFAHFRVSGEVRCLCAFGNERNSIIVLCSDGSCYKYVFDSLKGNCVRESYKKFLS</sequence>
<evidence type="ECO:0000256" key="3">
    <source>
        <dbReference type="ARBA" id="ARBA00025740"/>
    </source>
</evidence>
<evidence type="ECO:0000256" key="1">
    <source>
        <dbReference type="ARBA" id="ARBA00022574"/>
    </source>
</evidence>
<name>A0A9W8AD01_9FUNG</name>
<dbReference type="SMART" id="SM00320">
    <property type="entry name" value="WD40"/>
    <property type="match status" value="3"/>
</dbReference>
<dbReference type="InterPro" id="IPR015943">
    <property type="entry name" value="WD40/YVTN_repeat-like_dom_sf"/>
</dbReference>
<comment type="caution">
    <text evidence="5">The sequence shown here is derived from an EMBL/GenBank/DDBJ whole genome shotgun (WGS) entry which is preliminary data.</text>
</comment>
<dbReference type="InterPro" id="IPR001680">
    <property type="entry name" value="WD40_rpt"/>
</dbReference>
<dbReference type="AlphaFoldDB" id="A0A9W8AD01"/>
<dbReference type="PANTHER" id="PTHR11227">
    <property type="entry name" value="WD-REPEAT PROTEIN INTERACTING WITH PHOSPHOINOSIDES WIPI -RELATED"/>
    <property type="match status" value="1"/>
</dbReference>
<dbReference type="Gene3D" id="2.130.10.10">
    <property type="entry name" value="YVTN repeat-like/Quinoprotein amine dehydrogenase"/>
    <property type="match status" value="1"/>
</dbReference>
<evidence type="ECO:0000313" key="6">
    <source>
        <dbReference type="Proteomes" id="UP001150569"/>
    </source>
</evidence>
<organism evidence="5 6">
    <name type="scientific">Tieghemiomyces parasiticus</name>
    <dbReference type="NCBI Taxonomy" id="78921"/>
    <lineage>
        <taxon>Eukaryota</taxon>
        <taxon>Fungi</taxon>
        <taxon>Fungi incertae sedis</taxon>
        <taxon>Zoopagomycota</taxon>
        <taxon>Kickxellomycotina</taxon>
        <taxon>Dimargaritomycetes</taxon>
        <taxon>Dimargaritales</taxon>
        <taxon>Dimargaritaceae</taxon>
        <taxon>Tieghemiomyces</taxon>
    </lineage>
</organism>
<dbReference type="Pfam" id="PF21032">
    <property type="entry name" value="PROPPIN"/>
    <property type="match status" value="2"/>
</dbReference>
<dbReference type="InterPro" id="IPR036322">
    <property type="entry name" value="WD40_repeat_dom_sf"/>
</dbReference>
<protein>
    <submittedName>
        <fullName evidence="5">Phosphatidylinositol 3,5-bisphosphate-binding protein</fullName>
    </submittedName>
</protein>
<comment type="similarity">
    <text evidence="3">Belongs to the WD repeat PROPPIN family.</text>
</comment>
<keyword evidence="6" id="KW-1185">Reference proteome</keyword>
<evidence type="ECO:0000256" key="2">
    <source>
        <dbReference type="ARBA" id="ARBA00022737"/>
    </source>
</evidence>
<dbReference type="GO" id="GO:0005737">
    <property type="term" value="C:cytoplasm"/>
    <property type="evidence" value="ECO:0007669"/>
    <property type="project" value="UniProtKB-ARBA"/>
</dbReference>
<dbReference type="InterPro" id="IPR048720">
    <property type="entry name" value="PROPPIN"/>
</dbReference>
<evidence type="ECO:0000256" key="4">
    <source>
        <dbReference type="SAM" id="MobiDB-lite"/>
    </source>
</evidence>
<gene>
    <name evidence="5" type="primary">HSV2_1</name>
    <name evidence="5" type="ORF">IWQ60_001486</name>
</gene>
<keyword evidence="1" id="KW-0853">WD repeat</keyword>
<accession>A0A9W8AD01</accession>
<dbReference type="SUPFAM" id="SSF50978">
    <property type="entry name" value="WD40 repeat-like"/>
    <property type="match status" value="1"/>
</dbReference>
<proteinExistence type="inferred from homology"/>
<reference evidence="5" key="1">
    <citation type="submission" date="2022-07" db="EMBL/GenBank/DDBJ databases">
        <title>Phylogenomic reconstructions and comparative analyses of Kickxellomycotina fungi.</title>
        <authorList>
            <person name="Reynolds N.K."/>
            <person name="Stajich J.E."/>
            <person name="Barry K."/>
            <person name="Grigoriev I.V."/>
            <person name="Crous P."/>
            <person name="Smith M.E."/>
        </authorList>
    </citation>
    <scope>NUCLEOTIDE SEQUENCE</scope>
    <source>
        <strain evidence="5">RSA 861</strain>
    </source>
</reference>
<feature type="region of interest" description="Disordered" evidence="4">
    <location>
        <begin position="1"/>
        <end position="25"/>
    </location>
</feature>
<dbReference type="EMBL" id="JANBPT010000048">
    <property type="protein sequence ID" value="KAJ1929085.1"/>
    <property type="molecule type" value="Genomic_DNA"/>
</dbReference>
<evidence type="ECO:0000313" key="5">
    <source>
        <dbReference type="EMBL" id="KAJ1929085.1"/>
    </source>
</evidence>
<dbReference type="Proteomes" id="UP001150569">
    <property type="component" value="Unassembled WGS sequence"/>
</dbReference>